<dbReference type="PROSITE" id="PS50157">
    <property type="entry name" value="ZINC_FINGER_C2H2_2"/>
    <property type="match status" value="3"/>
</dbReference>
<feature type="region of interest" description="Disordered" evidence="2">
    <location>
        <begin position="383"/>
        <end position="500"/>
    </location>
</feature>
<feature type="compositionally biased region" description="Pro residues" evidence="2">
    <location>
        <begin position="471"/>
        <end position="481"/>
    </location>
</feature>
<protein>
    <submittedName>
        <fullName evidence="4">Putative zinc finger protein</fullName>
    </submittedName>
</protein>
<feature type="region of interest" description="Disordered" evidence="2">
    <location>
        <begin position="189"/>
        <end position="239"/>
    </location>
</feature>
<feature type="region of interest" description="Disordered" evidence="2">
    <location>
        <begin position="136"/>
        <end position="170"/>
    </location>
</feature>
<feature type="domain" description="C2H2-type" evidence="3">
    <location>
        <begin position="284"/>
        <end position="312"/>
    </location>
</feature>
<name>V5HLY0_IXORI</name>
<dbReference type="InterPro" id="IPR039149">
    <property type="entry name" value="ZNF800"/>
</dbReference>
<keyword evidence="1" id="KW-0479">Metal-binding</keyword>
<feature type="compositionally biased region" description="Polar residues" evidence="2">
    <location>
        <begin position="417"/>
        <end position="434"/>
    </location>
</feature>
<sequence length="659" mass="73504">MATGKSKAQAAPTEPEWDHSVLQRPITLGTQNVKQILHCMSNGSREVKDVLLNECSILFECKVCRNLFRSLANLLAHKRIYCTEHLCETMSLCSSLPEPASDTTVTVVPQPVPAVPTKTSPQPVIRLTPVDGNPNAVFQKVLSPPPEKTPIRPPRCSDSKARRGHEKLGNSFRLTNSLKLANSVKLTVPERSLDSPGLEVSETPSGSAKPSSPESQPCPESDKKPPSSQSPTSLATSSRASYLSSRTDCDFSKLTCLNCKTEYTSVKTLYLHMVSLHSKTRRYYSCPFCKTTFVQMWGVTRHLVSVHKQTRDQIMQLKDSIQSGVLLRKSRLQQMADGLLRQNGRASPPDGRQVHQCSKCRRQFGRRSSCICHEKFCFLEGPRKAPRGSRKGIPRKKIPSPLKDPPSGAETPHIVLQVTSPPCTLQSDPESSAVGTPDSEEKLALEFPEPEPKPPSDSPEPKPPSESSEPPKQPPESPKQPPESGSRANVRPKRIAEKKMNKDFINSQTLKWRSANKIDTHAVLPGPPNKRISPAVERKILSIIDYDRLTCLRCDRLFSTFSNLRRHAAIHLGYSRYQCTRCSYQSYNRSDCRSHVQRVHADAHDVERMIVHVPGEEERHPMATRFPRLDSLSTLVTRSGAYPKRPPPDHLGYCLQNAK</sequence>
<keyword evidence="1" id="KW-0863">Zinc-finger</keyword>
<feature type="compositionally biased region" description="Pro residues" evidence="2">
    <location>
        <begin position="455"/>
        <end position="464"/>
    </location>
</feature>
<feature type="compositionally biased region" description="Basic residues" evidence="2">
    <location>
        <begin position="384"/>
        <end position="398"/>
    </location>
</feature>
<proteinExistence type="evidence at transcript level"/>
<dbReference type="PANTHER" id="PTHR21020:SF0">
    <property type="entry name" value="ZINC FINGER PROTEIN 800"/>
    <property type="match status" value="1"/>
</dbReference>
<feature type="compositionally biased region" description="Basic and acidic residues" evidence="2">
    <location>
        <begin position="439"/>
        <end position="454"/>
    </location>
</feature>
<feature type="domain" description="C2H2-type" evidence="3">
    <location>
        <begin position="549"/>
        <end position="576"/>
    </location>
</feature>
<feature type="compositionally biased region" description="Low complexity" evidence="2">
    <location>
        <begin position="226"/>
        <end position="238"/>
    </location>
</feature>
<organism evidence="4">
    <name type="scientific">Ixodes ricinus</name>
    <name type="common">Common tick</name>
    <name type="synonym">Acarus ricinus</name>
    <dbReference type="NCBI Taxonomy" id="34613"/>
    <lineage>
        <taxon>Eukaryota</taxon>
        <taxon>Metazoa</taxon>
        <taxon>Ecdysozoa</taxon>
        <taxon>Arthropoda</taxon>
        <taxon>Chelicerata</taxon>
        <taxon>Arachnida</taxon>
        <taxon>Acari</taxon>
        <taxon>Parasitiformes</taxon>
        <taxon>Ixodida</taxon>
        <taxon>Ixodoidea</taxon>
        <taxon>Ixodidae</taxon>
        <taxon>Ixodinae</taxon>
        <taxon>Ixodes</taxon>
    </lineage>
</organism>
<feature type="region of interest" description="Disordered" evidence="2">
    <location>
        <begin position="1"/>
        <end position="21"/>
    </location>
</feature>
<dbReference type="GO" id="GO:0008270">
    <property type="term" value="F:zinc ion binding"/>
    <property type="evidence" value="ECO:0007669"/>
    <property type="project" value="UniProtKB-KW"/>
</dbReference>
<dbReference type="AlphaFoldDB" id="V5HLY0"/>
<keyword evidence="1" id="KW-0862">Zinc</keyword>
<dbReference type="SUPFAM" id="SSF57667">
    <property type="entry name" value="beta-beta-alpha zinc fingers"/>
    <property type="match status" value="2"/>
</dbReference>
<accession>V5HLY0</accession>
<evidence type="ECO:0000256" key="2">
    <source>
        <dbReference type="SAM" id="MobiDB-lite"/>
    </source>
</evidence>
<evidence type="ECO:0000256" key="1">
    <source>
        <dbReference type="PROSITE-ProRule" id="PRU00042"/>
    </source>
</evidence>
<evidence type="ECO:0000313" key="4">
    <source>
        <dbReference type="EMBL" id="JAB78729.1"/>
    </source>
</evidence>
<dbReference type="EMBL" id="GANP01005739">
    <property type="protein sequence ID" value="JAB78729.1"/>
    <property type="molecule type" value="mRNA"/>
</dbReference>
<feature type="compositionally biased region" description="Pro residues" evidence="2">
    <location>
        <begin position="143"/>
        <end position="153"/>
    </location>
</feature>
<reference evidence="4" key="1">
    <citation type="journal article" date="2015" name="Sci. Rep.">
        <title>Tissue- and time-dependent transcription in Ixodes ricinus salivary glands and midguts when blood feeding on the vertebrate host.</title>
        <authorList>
            <person name="Kotsyfakis M."/>
            <person name="Schwarz A."/>
            <person name="Erhart J."/>
            <person name="Ribeiro J.M."/>
        </authorList>
    </citation>
    <scope>NUCLEOTIDE SEQUENCE</scope>
    <source>
        <tissue evidence="4">Salivary gland and midgut</tissue>
    </source>
</reference>
<dbReference type="InterPro" id="IPR013087">
    <property type="entry name" value="Znf_C2H2_type"/>
</dbReference>
<dbReference type="PANTHER" id="PTHR21020">
    <property type="entry name" value="ZINC FINGER PROTEIN 800"/>
    <property type="match status" value="1"/>
</dbReference>
<dbReference type="PROSITE" id="PS00028">
    <property type="entry name" value="ZINC_FINGER_C2H2_1"/>
    <property type="match status" value="3"/>
</dbReference>
<feature type="domain" description="C2H2-type" evidence="3">
    <location>
        <begin position="59"/>
        <end position="86"/>
    </location>
</feature>
<feature type="compositionally biased region" description="Low complexity" evidence="2">
    <location>
        <begin position="210"/>
        <end position="219"/>
    </location>
</feature>
<evidence type="ECO:0000259" key="3">
    <source>
        <dbReference type="PROSITE" id="PS50157"/>
    </source>
</evidence>
<dbReference type="InterPro" id="IPR036236">
    <property type="entry name" value="Znf_C2H2_sf"/>
</dbReference>
<dbReference type="SMART" id="SM00355">
    <property type="entry name" value="ZnF_C2H2"/>
    <property type="match status" value="5"/>
</dbReference>
<dbReference type="Gene3D" id="3.30.160.60">
    <property type="entry name" value="Classic Zinc Finger"/>
    <property type="match status" value="2"/>
</dbReference>